<evidence type="ECO:0000259" key="3">
    <source>
        <dbReference type="Pfam" id="PF03763"/>
    </source>
</evidence>
<name>W1NW92_AMBTC</name>
<feature type="domain" description="Remorin C-terminal" evidence="3">
    <location>
        <begin position="200"/>
        <end position="312"/>
    </location>
</feature>
<accession>W1NW92</accession>
<dbReference type="AlphaFoldDB" id="W1NW92"/>
<dbReference type="Pfam" id="PF03763">
    <property type="entry name" value="Remorin_C"/>
    <property type="match status" value="1"/>
</dbReference>
<organism evidence="4 5">
    <name type="scientific">Amborella trichopoda</name>
    <dbReference type="NCBI Taxonomy" id="13333"/>
    <lineage>
        <taxon>Eukaryota</taxon>
        <taxon>Viridiplantae</taxon>
        <taxon>Streptophyta</taxon>
        <taxon>Embryophyta</taxon>
        <taxon>Tracheophyta</taxon>
        <taxon>Spermatophyta</taxon>
        <taxon>Magnoliopsida</taxon>
        <taxon>Amborellales</taxon>
        <taxon>Amborellaceae</taxon>
        <taxon>Amborella</taxon>
    </lineage>
</organism>
<dbReference type="OrthoDB" id="1879425at2759"/>
<dbReference type="PANTHER" id="PTHR31471:SF51">
    <property type="entry name" value="REMORIN FAMILY PROTEIN"/>
    <property type="match status" value="1"/>
</dbReference>
<gene>
    <name evidence="4" type="ORF">AMTR_s00110p00036630</name>
</gene>
<dbReference type="OMA" id="VPATCFC"/>
<protein>
    <recommendedName>
        <fullName evidence="3">Remorin C-terminal domain-containing protein</fullName>
    </recommendedName>
</protein>
<dbReference type="Proteomes" id="UP000017836">
    <property type="component" value="Unassembled WGS sequence"/>
</dbReference>
<keyword evidence="5" id="KW-1185">Reference proteome</keyword>
<dbReference type="PANTHER" id="PTHR31471">
    <property type="entry name" value="OS02G0116800 PROTEIN"/>
    <property type="match status" value="1"/>
</dbReference>
<sequence>MENIAKRLRIEFFGEEEEPVKEHRLPVQKVPSFKEKREKSWWRRQLSGLMSSFDSNEISEPETVMAAVAYAITTLEESESQVKRRFSERKDARFIPTKSKKDEGFTTPTGDVSGRKPEPQSDRKTLENITLQTDPTARKAPIFTEKDRKPTISGNQQQDTKLGKTDSSVPDPSVSLKPAVLMKPERKNTTGRVKPVSVKAGAKADAWEKARMEKIKKRYDMDVSVIKDWEKRKKEKAYDRLHENQQALIGFRELQRQLEAKSNKATGEYNRDMERIEKNAKEVRIYVEAKMLSEETKTKDKANKIRSTGRSRSACRCF</sequence>
<evidence type="ECO:0000256" key="1">
    <source>
        <dbReference type="ARBA" id="ARBA00005711"/>
    </source>
</evidence>
<feature type="region of interest" description="Disordered" evidence="2">
    <location>
        <begin position="297"/>
        <end position="318"/>
    </location>
</feature>
<dbReference type="EMBL" id="KI394965">
    <property type="protein sequence ID" value="ERM99887.1"/>
    <property type="molecule type" value="Genomic_DNA"/>
</dbReference>
<evidence type="ECO:0000256" key="2">
    <source>
        <dbReference type="SAM" id="MobiDB-lite"/>
    </source>
</evidence>
<comment type="similarity">
    <text evidence="1">Belongs to the remorin family.</text>
</comment>
<feature type="compositionally biased region" description="Basic and acidic residues" evidence="2">
    <location>
        <begin position="113"/>
        <end position="126"/>
    </location>
</feature>
<feature type="compositionally biased region" description="Polar residues" evidence="2">
    <location>
        <begin position="152"/>
        <end position="170"/>
    </location>
</feature>
<dbReference type="HOGENOM" id="CLU_875351_0_0_1"/>
<dbReference type="InterPro" id="IPR005516">
    <property type="entry name" value="Remorin_C"/>
</dbReference>
<reference evidence="5" key="1">
    <citation type="journal article" date="2013" name="Science">
        <title>The Amborella genome and the evolution of flowering plants.</title>
        <authorList>
            <consortium name="Amborella Genome Project"/>
        </authorList>
    </citation>
    <scope>NUCLEOTIDE SEQUENCE [LARGE SCALE GENOMIC DNA]</scope>
</reference>
<dbReference type="Gramene" id="ERM99887">
    <property type="protein sequence ID" value="ERM99887"/>
    <property type="gene ID" value="AMTR_s00110p00036630"/>
</dbReference>
<feature type="region of interest" description="Disordered" evidence="2">
    <location>
        <begin position="96"/>
        <end position="176"/>
    </location>
</feature>
<proteinExistence type="inferred from homology"/>
<evidence type="ECO:0000313" key="4">
    <source>
        <dbReference type="EMBL" id="ERM99887.1"/>
    </source>
</evidence>
<evidence type="ECO:0000313" key="5">
    <source>
        <dbReference type="Proteomes" id="UP000017836"/>
    </source>
</evidence>
<dbReference type="eggNOG" id="ENOG502RZYP">
    <property type="taxonomic scope" value="Eukaryota"/>
</dbReference>